<accession>A0A5C5ZVW5</accession>
<comment type="caution">
    <text evidence="2">The sequence shown here is derived from an EMBL/GenBank/DDBJ whole genome shotgun (WGS) entry which is preliminary data.</text>
</comment>
<dbReference type="Proteomes" id="UP000320176">
    <property type="component" value="Unassembled WGS sequence"/>
</dbReference>
<proteinExistence type="predicted"/>
<reference evidence="2 3" key="1">
    <citation type="submission" date="2019-02" db="EMBL/GenBank/DDBJ databases">
        <title>Deep-cultivation of Planctomycetes and their phenomic and genomic characterization uncovers novel biology.</title>
        <authorList>
            <person name="Wiegand S."/>
            <person name="Jogler M."/>
            <person name="Boedeker C."/>
            <person name="Pinto D."/>
            <person name="Vollmers J."/>
            <person name="Rivas-Marin E."/>
            <person name="Kohn T."/>
            <person name="Peeters S.H."/>
            <person name="Heuer A."/>
            <person name="Rast P."/>
            <person name="Oberbeckmann S."/>
            <person name="Bunk B."/>
            <person name="Jeske O."/>
            <person name="Meyerdierks A."/>
            <person name="Storesund J.E."/>
            <person name="Kallscheuer N."/>
            <person name="Luecker S."/>
            <person name="Lage O.M."/>
            <person name="Pohl T."/>
            <person name="Merkel B.J."/>
            <person name="Hornburger P."/>
            <person name="Mueller R.-W."/>
            <person name="Bruemmer F."/>
            <person name="Labrenz M."/>
            <person name="Spormann A.M."/>
            <person name="Op Den Camp H."/>
            <person name="Overmann J."/>
            <person name="Amann R."/>
            <person name="Jetten M.S.M."/>
            <person name="Mascher T."/>
            <person name="Medema M.H."/>
            <person name="Devos D.P."/>
            <person name="Kaster A.-K."/>
            <person name="Ovreas L."/>
            <person name="Rohde M."/>
            <person name="Galperin M.Y."/>
            <person name="Jogler C."/>
        </authorList>
    </citation>
    <scope>NUCLEOTIDE SEQUENCE [LARGE SCALE GENOMIC DNA]</scope>
    <source>
        <strain evidence="2 3">Pla52n</strain>
    </source>
</reference>
<dbReference type="InterPro" id="IPR027417">
    <property type="entry name" value="P-loop_NTPase"/>
</dbReference>
<dbReference type="EMBL" id="SJPN01000019">
    <property type="protein sequence ID" value="TWT91157.1"/>
    <property type="molecule type" value="Genomic_DNA"/>
</dbReference>
<evidence type="ECO:0000313" key="3">
    <source>
        <dbReference type="Proteomes" id="UP000320176"/>
    </source>
</evidence>
<dbReference type="PROSITE" id="PS00152">
    <property type="entry name" value="ATPASE_ALPHA_BETA"/>
    <property type="match status" value="1"/>
</dbReference>
<name>A0A5C5ZVW5_9BACT</name>
<dbReference type="AlphaFoldDB" id="A0A5C5ZVW5"/>
<dbReference type="SUPFAM" id="SSF52540">
    <property type="entry name" value="P-loop containing nucleoside triphosphate hydrolases"/>
    <property type="match status" value="1"/>
</dbReference>
<keyword evidence="1" id="KW-0813">Transport</keyword>
<sequence>MFPLIIGIVFVALVVIALFAVMRSRTSPTQAKSYPANLPVLDTGLKAIDLLAPLPRSGDVLISGDPGAGAKTIAGEMMYRLQNHPSLPYQTLCLLDAGSKDAEVMSAEFSETLPDSIQRRMVQSIATRDVMDLVQQSSRESRCAIVVFSQDERFIHLFRDAIREMRTEIPASSRLLAIIVTESMHWTTCDATVYFSQSVAESGVYPALDPQRSSSRLSDDPRVPAHRREIAARLRRLLADVVESLYPDALGDPQWMFNQRGANKAQGQAFRFLSQLLFTAEPYTGKKAACIAADDAAIWFRQILDGQFEQLPPQSFLYQNKLPH</sequence>
<evidence type="ECO:0000313" key="2">
    <source>
        <dbReference type="EMBL" id="TWT91157.1"/>
    </source>
</evidence>
<gene>
    <name evidence="2" type="primary">atpD_2</name>
    <name evidence="2" type="ORF">Pla52n_66990</name>
</gene>
<dbReference type="InterPro" id="IPR020003">
    <property type="entry name" value="ATPase_a/bsu_AS"/>
</dbReference>
<organism evidence="2 3">
    <name type="scientific">Stieleria varia</name>
    <dbReference type="NCBI Taxonomy" id="2528005"/>
    <lineage>
        <taxon>Bacteria</taxon>
        <taxon>Pseudomonadati</taxon>
        <taxon>Planctomycetota</taxon>
        <taxon>Planctomycetia</taxon>
        <taxon>Pirellulales</taxon>
        <taxon>Pirellulaceae</taxon>
        <taxon>Stieleria</taxon>
    </lineage>
</organism>
<dbReference type="RefSeq" id="WP_146523590.1">
    <property type="nucleotide sequence ID" value="NZ_CP151726.1"/>
</dbReference>
<evidence type="ECO:0000256" key="1">
    <source>
        <dbReference type="ARBA" id="ARBA00022448"/>
    </source>
</evidence>
<dbReference type="GO" id="GO:0005524">
    <property type="term" value="F:ATP binding"/>
    <property type="evidence" value="ECO:0007669"/>
    <property type="project" value="InterPro"/>
</dbReference>
<dbReference type="Gene3D" id="3.40.50.300">
    <property type="entry name" value="P-loop containing nucleotide triphosphate hydrolases"/>
    <property type="match status" value="2"/>
</dbReference>
<protein>
    <submittedName>
        <fullName evidence="2">ATP synthase subunit beta</fullName>
    </submittedName>
</protein>
<keyword evidence="3" id="KW-1185">Reference proteome</keyword>
<dbReference type="SUPFAM" id="SSF47917">
    <property type="entry name" value="C-terminal domain of alpha and beta subunits of F1 ATP synthase"/>
    <property type="match status" value="1"/>
</dbReference>